<dbReference type="InterPro" id="IPR000304">
    <property type="entry name" value="Pyrroline-COOH_reductase"/>
</dbReference>
<dbReference type="SUPFAM" id="SSF48179">
    <property type="entry name" value="6-phosphogluconate dehydrogenase C-terminal domain-like"/>
    <property type="match status" value="1"/>
</dbReference>
<reference evidence="15 16" key="1">
    <citation type="submission" date="2022-07" db="EMBL/GenBank/DDBJ databases">
        <title>Genome-wide signatures of adaptation to extreme environments.</title>
        <authorList>
            <person name="Cho C.H."/>
            <person name="Yoon H.S."/>
        </authorList>
    </citation>
    <scope>NUCLEOTIDE SEQUENCE [LARGE SCALE GENOMIC DNA]</scope>
    <source>
        <strain evidence="15 16">108.79 E11</strain>
    </source>
</reference>
<keyword evidence="6" id="KW-0641">Proline biosynthesis</keyword>
<comment type="catalytic activity">
    <reaction evidence="10">
        <text>L-proline + NAD(+) = (S)-1-pyrroline-5-carboxylate + NADH + 2 H(+)</text>
        <dbReference type="Rhea" id="RHEA:14105"/>
        <dbReference type="ChEBI" id="CHEBI:15378"/>
        <dbReference type="ChEBI" id="CHEBI:17388"/>
        <dbReference type="ChEBI" id="CHEBI:57540"/>
        <dbReference type="ChEBI" id="CHEBI:57945"/>
        <dbReference type="ChEBI" id="CHEBI:60039"/>
        <dbReference type="EC" id="1.5.1.2"/>
    </reaction>
</comment>
<feature type="binding site" evidence="12">
    <location>
        <begin position="13"/>
        <end position="18"/>
    </location>
    <ligand>
        <name>NADP(+)</name>
        <dbReference type="ChEBI" id="CHEBI:58349"/>
    </ligand>
</feature>
<comment type="subcellular location">
    <subcellularLocation>
        <location evidence="1">Cytoplasm</location>
    </subcellularLocation>
</comment>
<dbReference type="InterPro" id="IPR028939">
    <property type="entry name" value="P5C_Rdtase_cat_N"/>
</dbReference>
<keyword evidence="7 12" id="KW-0521">NADP</keyword>
<sequence length="274" mass="28704">MEQRSLPLRLGFLGGGVMAEAIIRGIIEKKLVDASSVTVYDVVESRLDLFQKMGVGTCKNSFEILHADVIVLAVKPDVVSEALKSIKDGWKPEKHLLVSICAGVSIGTIEQQLVSKSRVIRVMPNTPCLVGEAAVAFSCGSCATTDDQKVVEKIFSSVGLASCVPEKLLDAVTGVSGSGPAYVYMFIEALADGGVLNGLPRDVSLSLATQTVLGAAKMVASGNEHPAKLRNAVESPGGTTIHGTSTLEKHNFRTAVIQAVTAATNRAKELGGSK</sequence>
<dbReference type="Gene3D" id="1.10.3730.10">
    <property type="entry name" value="ProC C-terminal domain-like"/>
    <property type="match status" value="1"/>
</dbReference>
<dbReference type="PANTHER" id="PTHR11645">
    <property type="entry name" value="PYRROLINE-5-CARBOXYLATE REDUCTASE"/>
    <property type="match status" value="1"/>
</dbReference>
<dbReference type="HAMAP" id="MF_01925">
    <property type="entry name" value="P5C_reductase"/>
    <property type="match status" value="1"/>
</dbReference>
<feature type="binding site" evidence="12">
    <location>
        <begin position="73"/>
        <end position="76"/>
    </location>
    <ligand>
        <name>NADP(+)</name>
        <dbReference type="ChEBI" id="CHEBI:58349"/>
    </ligand>
</feature>
<dbReference type="InterPro" id="IPR008927">
    <property type="entry name" value="6-PGluconate_DH-like_C_sf"/>
</dbReference>
<dbReference type="FunFam" id="1.10.3730.10:FF:000001">
    <property type="entry name" value="Pyrroline-5-carboxylate reductase"/>
    <property type="match status" value="1"/>
</dbReference>
<dbReference type="PIRSF" id="PIRSF000193">
    <property type="entry name" value="Pyrrol-5-carb_rd"/>
    <property type="match status" value="1"/>
</dbReference>
<dbReference type="Gene3D" id="3.40.50.720">
    <property type="entry name" value="NAD(P)-binding Rossmann-like Domain"/>
    <property type="match status" value="1"/>
</dbReference>
<feature type="domain" description="Pyrroline-5-carboxylate reductase dimerisation" evidence="14">
    <location>
        <begin position="166"/>
        <end position="270"/>
    </location>
</feature>
<dbReference type="SUPFAM" id="SSF51735">
    <property type="entry name" value="NAD(P)-binding Rossmann-fold domains"/>
    <property type="match status" value="1"/>
</dbReference>
<dbReference type="GO" id="GO:0005737">
    <property type="term" value="C:cytoplasm"/>
    <property type="evidence" value="ECO:0007669"/>
    <property type="project" value="UniProtKB-SubCell"/>
</dbReference>
<feature type="domain" description="Pyrroline-5-carboxylate reductase catalytic N-terminal" evidence="13">
    <location>
        <begin position="9"/>
        <end position="103"/>
    </location>
</feature>
<keyword evidence="5" id="KW-0028">Amino-acid biosynthesis</keyword>
<evidence type="ECO:0000256" key="9">
    <source>
        <dbReference type="ARBA" id="ARBA00029440"/>
    </source>
</evidence>
<dbReference type="Pfam" id="PF14748">
    <property type="entry name" value="P5CR_dimer"/>
    <property type="match status" value="1"/>
</dbReference>
<evidence type="ECO:0000313" key="15">
    <source>
        <dbReference type="EMBL" id="KAK4523144.1"/>
    </source>
</evidence>
<dbReference type="GO" id="GO:0004735">
    <property type="term" value="F:pyrroline-5-carboxylate reductase activity"/>
    <property type="evidence" value="ECO:0007669"/>
    <property type="project" value="UniProtKB-EC"/>
</dbReference>
<comment type="caution">
    <text evidence="15">The sequence shown here is derived from an EMBL/GenBank/DDBJ whole genome shotgun (WGS) entry which is preliminary data.</text>
</comment>
<evidence type="ECO:0000256" key="2">
    <source>
        <dbReference type="ARBA" id="ARBA00005525"/>
    </source>
</evidence>
<keyword evidence="16" id="KW-1185">Reference proteome</keyword>
<evidence type="ECO:0000256" key="6">
    <source>
        <dbReference type="ARBA" id="ARBA00022650"/>
    </source>
</evidence>
<evidence type="ECO:0000256" key="4">
    <source>
        <dbReference type="ARBA" id="ARBA00022490"/>
    </source>
</evidence>
<evidence type="ECO:0000256" key="8">
    <source>
        <dbReference type="ARBA" id="ARBA00023002"/>
    </source>
</evidence>
<dbReference type="Proteomes" id="UP001300502">
    <property type="component" value="Unassembled WGS sequence"/>
</dbReference>
<keyword evidence="4" id="KW-0963">Cytoplasm</keyword>
<evidence type="ECO:0000259" key="14">
    <source>
        <dbReference type="Pfam" id="PF14748"/>
    </source>
</evidence>
<evidence type="ECO:0000259" key="13">
    <source>
        <dbReference type="Pfam" id="PF03807"/>
    </source>
</evidence>
<dbReference type="NCBIfam" id="TIGR00112">
    <property type="entry name" value="proC"/>
    <property type="match status" value="1"/>
</dbReference>
<evidence type="ECO:0000256" key="3">
    <source>
        <dbReference type="ARBA" id="ARBA00021413"/>
    </source>
</evidence>
<dbReference type="InterPro" id="IPR029036">
    <property type="entry name" value="P5CR_dimer"/>
</dbReference>
<comment type="similarity">
    <text evidence="2">Belongs to the pyrroline-5-carboxylate reductase family.</text>
</comment>
<organism evidence="15 16">
    <name type="scientific">Galdieria yellowstonensis</name>
    <dbReference type="NCBI Taxonomy" id="3028027"/>
    <lineage>
        <taxon>Eukaryota</taxon>
        <taxon>Rhodophyta</taxon>
        <taxon>Bangiophyceae</taxon>
        <taxon>Galdieriales</taxon>
        <taxon>Galdieriaceae</taxon>
        <taxon>Galdieria</taxon>
    </lineage>
</organism>
<evidence type="ECO:0000256" key="5">
    <source>
        <dbReference type="ARBA" id="ARBA00022605"/>
    </source>
</evidence>
<accession>A0AAV9I6K6</accession>
<dbReference type="AlphaFoldDB" id="A0AAV9I6K6"/>
<proteinExistence type="inferred from homology"/>
<keyword evidence="8" id="KW-0560">Oxidoreductase</keyword>
<dbReference type="PANTHER" id="PTHR11645:SF0">
    <property type="entry name" value="PYRROLINE-5-CARBOXYLATE REDUCTASE 3"/>
    <property type="match status" value="1"/>
</dbReference>
<evidence type="ECO:0000313" key="16">
    <source>
        <dbReference type="Proteomes" id="UP001300502"/>
    </source>
</evidence>
<dbReference type="FunFam" id="3.40.50.720:FF:000190">
    <property type="entry name" value="Pyrroline-5-carboxylate reductase"/>
    <property type="match status" value="1"/>
</dbReference>
<protein>
    <recommendedName>
        <fullName evidence="3">Pyrroline-5-carboxylate reductase</fullName>
    </recommendedName>
</protein>
<dbReference type="EMBL" id="JANCYU010000011">
    <property type="protein sequence ID" value="KAK4523144.1"/>
    <property type="molecule type" value="Genomic_DNA"/>
</dbReference>
<dbReference type="GO" id="GO:0055129">
    <property type="term" value="P:L-proline biosynthetic process"/>
    <property type="evidence" value="ECO:0007669"/>
    <property type="project" value="TreeGrafter"/>
</dbReference>
<evidence type="ECO:0000256" key="11">
    <source>
        <dbReference type="ARBA" id="ARBA00052690"/>
    </source>
</evidence>
<dbReference type="InterPro" id="IPR036291">
    <property type="entry name" value="NAD(P)-bd_dom_sf"/>
</dbReference>
<dbReference type="Pfam" id="PF03807">
    <property type="entry name" value="F420_oxidored"/>
    <property type="match status" value="1"/>
</dbReference>
<evidence type="ECO:0000256" key="7">
    <source>
        <dbReference type="ARBA" id="ARBA00022857"/>
    </source>
</evidence>
<comment type="catalytic activity">
    <reaction evidence="11">
        <text>L-proline + NADP(+) = (S)-1-pyrroline-5-carboxylate + NADPH + 2 H(+)</text>
        <dbReference type="Rhea" id="RHEA:14109"/>
        <dbReference type="ChEBI" id="CHEBI:15378"/>
        <dbReference type="ChEBI" id="CHEBI:17388"/>
        <dbReference type="ChEBI" id="CHEBI:57783"/>
        <dbReference type="ChEBI" id="CHEBI:58349"/>
        <dbReference type="ChEBI" id="CHEBI:60039"/>
        <dbReference type="EC" id="1.5.1.2"/>
    </reaction>
</comment>
<comment type="pathway">
    <text evidence="9">Amino-acid biosynthesis.</text>
</comment>
<evidence type="ECO:0000256" key="12">
    <source>
        <dbReference type="PIRSR" id="PIRSR000193-1"/>
    </source>
</evidence>
<gene>
    <name evidence="15" type="ORF">GAYE_PCTG36G1035</name>
</gene>
<evidence type="ECO:0000256" key="1">
    <source>
        <dbReference type="ARBA" id="ARBA00004496"/>
    </source>
</evidence>
<name>A0AAV9I6K6_9RHOD</name>
<evidence type="ECO:0000256" key="10">
    <source>
        <dbReference type="ARBA" id="ARBA00050547"/>
    </source>
</evidence>